<evidence type="ECO:0000256" key="1">
    <source>
        <dbReference type="ARBA" id="ARBA00004479"/>
    </source>
</evidence>
<organism evidence="7 8">
    <name type="scientific">Hypothenemus hampei</name>
    <name type="common">Coffee berry borer</name>
    <dbReference type="NCBI Taxonomy" id="57062"/>
    <lineage>
        <taxon>Eukaryota</taxon>
        <taxon>Metazoa</taxon>
        <taxon>Ecdysozoa</taxon>
        <taxon>Arthropoda</taxon>
        <taxon>Hexapoda</taxon>
        <taxon>Insecta</taxon>
        <taxon>Pterygota</taxon>
        <taxon>Neoptera</taxon>
        <taxon>Endopterygota</taxon>
        <taxon>Coleoptera</taxon>
        <taxon>Polyphaga</taxon>
        <taxon>Cucujiformia</taxon>
        <taxon>Curculionidae</taxon>
        <taxon>Scolytinae</taxon>
        <taxon>Hypothenemus</taxon>
    </lineage>
</organism>
<comment type="caution">
    <text evidence="7">The sequence shown here is derived from an EMBL/GenBank/DDBJ whole genome shotgun (WGS) entry which is preliminary data.</text>
</comment>
<protein>
    <recommendedName>
        <fullName evidence="9">Plexin domain-containing protein 2</fullName>
    </recommendedName>
</protein>
<feature type="compositionally biased region" description="Polar residues" evidence="5">
    <location>
        <begin position="75"/>
        <end position="106"/>
    </location>
</feature>
<evidence type="ECO:0000256" key="3">
    <source>
        <dbReference type="ARBA" id="ARBA00022729"/>
    </source>
</evidence>
<feature type="region of interest" description="Disordered" evidence="5">
    <location>
        <begin position="71"/>
        <end position="113"/>
    </location>
</feature>
<keyword evidence="2 6" id="KW-0812">Transmembrane</keyword>
<dbReference type="EMBL" id="JBDJPC010000006">
    <property type="protein sequence ID" value="KAL1497008.1"/>
    <property type="molecule type" value="Genomic_DNA"/>
</dbReference>
<proteinExistence type="predicted"/>
<evidence type="ECO:0000313" key="7">
    <source>
        <dbReference type="EMBL" id="KAL1497008.1"/>
    </source>
</evidence>
<dbReference type="AlphaFoldDB" id="A0ABD1EMN6"/>
<keyword evidence="4 6" id="KW-1133">Transmembrane helix</keyword>
<gene>
    <name evidence="7" type="ORF">ABEB36_008040</name>
</gene>
<keyword evidence="3" id="KW-0732">Signal</keyword>
<evidence type="ECO:0000256" key="4">
    <source>
        <dbReference type="ARBA" id="ARBA00022989"/>
    </source>
</evidence>
<sequence length="558" mass="63085">MARFSMSYRCGTVLCLCLWCIFFVLFGFSNALITSIDDRYLYQTDSSHHRSEYSINIDLLDVEDFSNLHKRDVRSPSTRSANKTDDGISSTPIENPTILQSKQNLGENGAGQRKIVTRGKTEVVAEGLDILRTSVRPTSSPRPPEEYDQIEEKLNKLTPESVGDDLDKKDFENNNITDIKSDTHIFYNSTMFNDPKIGMFYWVNLDKENNVQINELLSNSHRRAATVKLSFEFPFYGRYIKNVTVATGGFLYTGNYVHSWLAATQYIAPLMANFDTGMSNSSLVRYADNGTAFTVEWDQVPLQDKPSANFTFQTTLHSNGDIVFVYKEVPLPISEINSQYHPVKVGLSDAYILDRTIYYVRKKTIYEYHRVAFSKNDIKNWTAIYLRALPTCLDLHNCTSCVVNDLNLNCTWCPSLNQCSTGLDRNRQYWLDKGCDSRNITSEANCLVYEEEAEKTPLQLLNETLNYDVDAAPKPGDQDYLGNIPRSESLSTSGYVAIVSLIVMGVGIGIWVIYAFNNPTTTSGQILIRVRDRVRPLMPVLPPGLARNITTTREGLIG</sequence>
<dbReference type="GO" id="GO:0016020">
    <property type="term" value="C:membrane"/>
    <property type="evidence" value="ECO:0007669"/>
    <property type="project" value="UniProtKB-SubCell"/>
</dbReference>
<comment type="subcellular location">
    <subcellularLocation>
        <location evidence="1">Membrane</location>
        <topology evidence="1">Single-pass type I membrane protein</topology>
    </subcellularLocation>
</comment>
<evidence type="ECO:0000256" key="6">
    <source>
        <dbReference type="SAM" id="Phobius"/>
    </source>
</evidence>
<dbReference type="PANTHER" id="PTHR13055:SF12">
    <property type="entry name" value="LD40707P"/>
    <property type="match status" value="1"/>
</dbReference>
<dbReference type="InterPro" id="IPR031152">
    <property type="entry name" value="PLXDC"/>
</dbReference>
<dbReference type="PANTHER" id="PTHR13055">
    <property type="entry name" value="TUMOR ENDOTHELIAL MARKER 7 RELATED"/>
    <property type="match status" value="1"/>
</dbReference>
<keyword evidence="6" id="KW-0472">Membrane</keyword>
<evidence type="ECO:0000256" key="2">
    <source>
        <dbReference type="ARBA" id="ARBA00022692"/>
    </source>
</evidence>
<name>A0ABD1EMN6_HYPHA</name>
<evidence type="ECO:0000313" key="8">
    <source>
        <dbReference type="Proteomes" id="UP001566132"/>
    </source>
</evidence>
<dbReference type="Proteomes" id="UP001566132">
    <property type="component" value="Unassembled WGS sequence"/>
</dbReference>
<accession>A0ABD1EMN6</accession>
<evidence type="ECO:0008006" key="9">
    <source>
        <dbReference type="Google" id="ProtNLM"/>
    </source>
</evidence>
<keyword evidence="8" id="KW-1185">Reference proteome</keyword>
<evidence type="ECO:0000256" key="5">
    <source>
        <dbReference type="SAM" id="MobiDB-lite"/>
    </source>
</evidence>
<reference evidence="7 8" key="1">
    <citation type="submission" date="2024-05" db="EMBL/GenBank/DDBJ databases">
        <title>Genetic variation in Jamaican populations of the coffee berry borer (Hypothenemus hampei).</title>
        <authorList>
            <person name="Errbii M."/>
            <person name="Myrie A."/>
        </authorList>
    </citation>
    <scope>NUCLEOTIDE SEQUENCE [LARGE SCALE GENOMIC DNA]</scope>
    <source>
        <strain evidence="7">JA-Hopewell-2020-01-JO</strain>
        <tissue evidence="7">Whole body</tissue>
    </source>
</reference>
<feature type="transmembrane region" description="Helical" evidence="6">
    <location>
        <begin position="494"/>
        <end position="516"/>
    </location>
</feature>